<evidence type="ECO:0000256" key="3">
    <source>
        <dbReference type="ARBA" id="ARBA00023216"/>
    </source>
</evidence>
<dbReference type="PANTHER" id="PTHR10502:SF100">
    <property type="entry name" value="ANNEXIN A10"/>
    <property type="match status" value="1"/>
</dbReference>
<dbReference type="InterPro" id="IPR018502">
    <property type="entry name" value="Annexin_repeat"/>
</dbReference>
<dbReference type="GO" id="GO:0005634">
    <property type="term" value="C:nucleus"/>
    <property type="evidence" value="ECO:0007669"/>
    <property type="project" value="TreeGrafter"/>
</dbReference>
<keyword evidence="3" id="KW-0041">Annexin</keyword>
<dbReference type="Pfam" id="PF00191">
    <property type="entry name" value="Annexin"/>
    <property type="match status" value="1"/>
</dbReference>
<evidence type="ECO:0000256" key="2">
    <source>
        <dbReference type="ARBA" id="ARBA00022737"/>
    </source>
</evidence>
<dbReference type="GO" id="GO:0012506">
    <property type="term" value="C:vesicle membrane"/>
    <property type="evidence" value="ECO:0007669"/>
    <property type="project" value="TreeGrafter"/>
</dbReference>
<dbReference type="AlphaFoldDB" id="A0A8C4S946"/>
<sequence length="90" mass="10417">MVSYPSTSQAQTYLDLISDLRENLSHHFKQVMVGLMYSPFLFDAHELWHAMKGGDTEENCLIDILASRTNEEIYRIKEKRMGPPNPALQF</sequence>
<dbReference type="Gene3D" id="1.10.220.10">
    <property type="entry name" value="Annexin"/>
    <property type="match status" value="1"/>
</dbReference>
<protein>
    <submittedName>
        <fullName evidence="4">Uncharacterized protein</fullName>
    </submittedName>
</protein>
<dbReference type="InterPro" id="IPR001464">
    <property type="entry name" value="Annexin"/>
</dbReference>
<name>A0A8C4S946_ERPCA</name>
<accession>A0A8C4S946</accession>
<evidence type="ECO:0000313" key="4">
    <source>
        <dbReference type="Ensembl" id="ENSECRP00000011085.1"/>
    </source>
</evidence>
<dbReference type="SUPFAM" id="SSF47874">
    <property type="entry name" value="Annexin"/>
    <property type="match status" value="1"/>
</dbReference>
<dbReference type="GeneTree" id="ENSGT00940000160623"/>
<dbReference type="Ensembl" id="ENSECRT00000011266.1">
    <property type="protein sequence ID" value="ENSECRP00000011085.1"/>
    <property type="gene ID" value="ENSECRG00000007377.1"/>
</dbReference>
<evidence type="ECO:0000256" key="1">
    <source>
        <dbReference type="ARBA" id="ARBA00007831"/>
    </source>
</evidence>
<dbReference type="GO" id="GO:0005544">
    <property type="term" value="F:calcium-dependent phospholipid binding"/>
    <property type="evidence" value="ECO:0007669"/>
    <property type="project" value="InterPro"/>
</dbReference>
<comment type="similarity">
    <text evidence="1">Belongs to the annexin family.</text>
</comment>
<keyword evidence="5" id="KW-1185">Reference proteome</keyword>
<dbReference type="Proteomes" id="UP000694620">
    <property type="component" value="Chromosome 7"/>
</dbReference>
<dbReference type="GO" id="GO:0005737">
    <property type="term" value="C:cytoplasm"/>
    <property type="evidence" value="ECO:0007669"/>
    <property type="project" value="TreeGrafter"/>
</dbReference>
<reference evidence="4" key="1">
    <citation type="submission" date="2021-06" db="EMBL/GenBank/DDBJ databases">
        <authorList>
            <consortium name="Wellcome Sanger Institute Data Sharing"/>
        </authorList>
    </citation>
    <scope>NUCLEOTIDE SEQUENCE [LARGE SCALE GENOMIC DNA]</scope>
</reference>
<dbReference type="PRINTS" id="PR00196">
    <property type="entry name" value="ANNEXIN"/>
</dbReference>
<dbReference type="GO" id="GO:0005509">
    <property type="term" value="F:calcium ion binding"/>
    <property type="evidence" value="ECO:0007669"/>
    <property type="project" value="InterPro"/>
</dbReference>
<dbReference type="PANTHER" id="PTHR10502">
    <property type="entry name" value="ANNEXIN"/>
    <property type="match status" value="1"/>
</dbReference>
<reference evidence="4" key="2">
    <citation type="submission" date="2025-08" db="UniProtKB">
        <authorList>
            <consortium name="Ensembl"/>
        </authorList>
    </citation>
    <scope>IDENTIFICATION</scope>
</reference>
<reference evidence="4" key="3">
    <citation type="submission" date="2025-09" db="UniProtKB">
        <authorList>
            <consortium name="Ensembl"/>
        </authorList>
    </citation>
    <scope>IDENTIFICATION</scope>
</reference>
<keyword evidence="2" id="KW-0677">Repeat</keyword>
<evidence type="ECO:0000313" key="5">
    <source>
        <dbReference type="Proteomes" id="UP000694620"/>
    </source>
</evidence>
<dbReference type="GO" id="GO:0005886">
    <property type="term" value="C:plasma membrane"/>
    <property type="evidence" value="ECO:0007669"/>
    <property type="project" value="TreeGrafter"/>
</dbReference>
<proteinExistence type="inferred from homology"/>
<organism evidence="4 5">
    <name type="scientific">Erpetoichthys calabaricus</name>
    <name type="common">Rope fish</name>
    <name type="synonym">Calamoichthys calabaricus</name>
    <dbReference type="NCBI Taxonomy" id="27687"/>
    <lineage>
        <taxon>Eukaryota</taxon>
        <taxon>Metazoa</taxon>
        <taxon>Chordata</taxon>
        <taxon>Craniata</taxon>
        <taxon>Vertebrata</taxon>
        <taxon>Euteleostomi</taxon>
        <taxon>Actinopterygii</taxon>
        <taxon>Polypteriformes</taxon>
        <taxon>Polypteridae</taxon>
        <taxon>Erpetoichthys</taxon>
    </lineage>
</organism>
<dbReference type="GO" id="GO:0001786">
    <property type="term" value="F:phosphatidylserine binding"/>
    <property type="evidence" value="ECO:0007669"/>
    <property type="project" value="TreeGrafter"/>
</dbReference>
<dbReference type="InterPro" id="IPR037104">
    <property type="entry name" value="Annexin_sf"/>
</dbReference>